<dbReference type="AlphaFoldDB" id="A0A1B6G5M1"/>
<name>A0A1B6G5M1_9HEMI</name>
<evidence type="ECO:0000313" key="2">
    <source>
        <dbReference type="EMBL" id="JAS57613.1"/>
    </source>
</evidence>
<gene>
    <name evidence="2" type="ORF">g.7558</name>
</gene>
<feature type="region of interest" description="Disordered" evidence="1">
    <location>
        <begin position="141"/>
        <end position="203"/>
    </location>
</feature>
<feature type="compositionally biased region" description="Low complexity" evidence="1">
    <location>
        <begin position="25"/>
        <end position="37"/>
    </location>
</feature>
<reference evidence="2" key="1">
    <citation type="submission" date="2015-11" db="EMBL/GenBank/DDBJ databases">
        <title>De novo transcriptome assembly of four potential Pierce s Disease insect vectors from Arizona vineyards.</title>
        <authorList>
            <person name="Tassone E.E."/>
        </authorList>
    </citation>
    <scope>NUCLEOTIDE SEQUENCE</scope>
</reference>
<proteinExistence type="predicted"/>
<feature type="compositionally biased region" description="Basic and acidic residues" evidence="1">
    <location>
        <begin position="38"/>
        <end position="56"/>
    </location>
</feature>
<accession>A0A1B6G5M1</accession>
<protein>
    <submittedName>
        <fullName evidence="2">Uncharacterized protein</fullName>
    </submittedName>
</protein>
<feature type="compositionally biased region" description="Basic and acidic residues" evidence="1">
    <location>
        <begin position="153"/>
        <end position="171"/>
    </location>
</feature>
<feature type="non-terminal residue" evidence="2">
    <location>
        <position position="1"/>
    </location>
</feature>
<dbReference type="EMBL" id="GECZ01012156">
    <property type="protein sequence ID" value="JAS57613.1"/>
    <property type="molecule type" value="Transcribed_RNA"/>
</dbReference>
<feature type="region of interest" description="Disordered" evidence="1">
    <location>
        <begin position="25"/>
        <end position="84"/>
    </location>
</feature>
<feature type="non-terminal residue" evidence="2">
    <location>
        <position position="203"/>
    </location>
</feature>
<organism evidence="2">
    <name type="scientific">Cuerna arida</name>
    <dbReference type="NCBI Taxonomy" id="1464854"/>
    <lineage>
        <taxon>Eukaryota</taxon>
        <taxon>Metazoa</taxon>
        <taxon>Ecdysozoa</taxon>
        <taxon>Arthropoda</taxon>
        <taxon>Hexapoda</taxon>
        <taxon>Insecta</taxon>
        <taxon>Pterygota</taxon>
        <taxon>Neoptera</taxon>
        <taxon>Paraneoptera</taxon>
        <taxon>Hemiptera</taxon>
        <taxon>Auchenorrhyncha</taxon>
        <taxon>Membracoidea</taxon>
        <taxon>Cicadellidae</taxon>
        <taxon>Cicadellinae</taxon>
        <taxon>Proconiini</taxon>
        <taxon>Cuerna</taxon>
    </lineage>
</organism>
<evidence type="ECO:0000256" key="1">
    <source>
        <dbReference type="SAM" id="MobiDB-lite"/>
    </source>
</evidence>
<sequence>EKAEGRIISGSNSIAINTSLTISPTTNNVGNTSNSSDSCKKLSRNSECRPAERSENDGTLISHNKELKGSSPHHSFNIRKEGNTTYMNEKQVLSLSDRNKLMNQEENSKQLNYTREKAEGRIISGSNSIAINTSLTISPTTNNVGNTSNSSDSCKKLSRNSECRPAERSENDGTLISHNKELKGSSPHRSFNIRKKGNTTYMN</sequence>
<feature type="compositionally biased region" description="Low complexity" evidence="1">
    <location>
        <begin position="141"/>
        <end position="152"/>
    </location>
</feature>